<accession>A0A239BNT0</accession>
<dbReference type="Proteomes" id="UP000198432">
    <property type="component" value="Unassembled WGS sequence"/>
</dbReference>
<gene>
    <name evidence="1" type="ORF">SAMN06296052_10238</name>
</gene>
<name>A0A239BNT0_9BACT</name>
<organism evidence="1 2">
    <name type="scientific">Pontibacter ummariensis</name>
    <dbReference type="NCBI Taxonomy" id="1610492"/>
    <lineage>
        <taxon>Bacteria</taxon>
        <taxon>Pseudomonadati</taxon>
        <taxon>Bacteroidota</taxon>
        <taxon>Cytophagia</taxon>
        <taxon>Cytophagales</taxon>
        <taxon>Hymenobacteraceae</taxon>
        <taxon>Pontibacter</taxon>
    </lineage>
</organism>
<keyword evidence="2" id="KW-1185">Reference proteome</keyword>
<dbReference type="AlphaFoldDB" id="A0A239BNT0"/>
<dbReference type="SUPFAM" id="SSF53756">
    <property type="entry name" value="UDP-Glycosyltransferase/glycogen phosphorylase"/>
    <property type="match status" value="1"/>
</dbReference>
<evidence type="ECO:0000313" key="2">
    <source>
        <dbReference type="Proteomes" id="UP000198432"/>
    </source>
</evidence>
<dbReference type="OrthoDB" id="846071at2"/>
<proteinExistence type="predicted"/>
<reference evidence="2" key="1">
    <citation type="submission" date="2017-06" db="EMBL/GenBank/DDBJ databases">
        <authorList>
            <person name="Varghese N."/>
            <person name="Submissions S."/>
        </authorList>
    </citation>
    <scope>NUCLEOTIDE SEQUENCE [LARGE SCALE GENOMIC DNA]</scope>
    <source>
        <strain evidence="2">NKM1</strain>
    </source>
</reference>
<dbReference type="RefSeq" id="WP_089317536.1">
    <property type="nucleotide sequence ID" value="NZ_FZOQ01000002.1"/>
</dbReference>
<sequence length="414" mass="47631">MKNLIIIYPHWPPSNLAGVHRPRLIANYLHEFDWKPIVLTVFPEFYEEDPDPEISRIVGKGIEVIFVKAYHVPRPRLIGDIGLRAFPFLYKAALQLIRSRKIDFIWIPVPSFYTSLLGRIINKQTSVPYGIDYIDPWVRDIHNRRDWRSKLSLQVAKLLEPIAVKRARLVSGVSEAYYRPVIERNFKGKEIAHVGMPYGYDPRDYEVVLENLVLPWADIKGCQPLVYAGAFLPNAHLFIKTLFKVISQKVNQQQWDESKHLYFLGTGPYAGISIQDYAKQFGIENIVHEHRERYPYLHVINFLSSAYAVMAIGSTEPHYTASKIFQALLSKRPVLAMFHHESSAVTVLEECKANTFTVEYVPSVKNLSLEKNLSAKLDLLFTGDAEWKPDFRNLLKYSARASAHALVQKLNELV</sequence>
<evidence type="ECO:0000313" key="1">
    <source>
        <dbReference type="EMBL" id="SNS09018.1"/>
    </source>
</evidence>
<dbReference type="EMBL" id="FZOQ01000002">
    <property type="protein sequence ID" value="SNS09018.1"/>
    <property type="molecule type" value="Genomic_DNA"/>
</dbReference>
<protein>
    <submittedName>
        <fullName evidence="1">Uncharacterized protein</fullName>
    </submittedName>
</protein>